<evidence type="ECO:0000256" key="3">
    <source>
        <dbReference type="ARBA" id="ARBA00022694"/>
    </source>
</evidence>
<keyword evidence="4" id="KW-0479">Metal-binding</keyword>
<dbReference type="InterPro" id="IPR004453">
    <property type="entry name" value="QueG"/>
</dbReference>
<gene>
    <name evidence="10" type="ORF">DC3_07170</name>
</gene>
<dbReference type="Pfam" id="PF08331">
    <property type="entry name" value="QueG_DUF1730"/>
    <property type="match status" value="1"/>
</dbReference>
<reference evidence="10 11" key="1">
    <citation type="submission" date="2019-07" db="EMBL/GenBank/DDBJ databases">
        <title>Whole genome shotgun sequence of Deinococcus cellulosilyticus NBRC 106333.</title>
        <authorList>
            <person name="Hosoyama A."/>
            <person name="Uohara A."/>
            <person name="Ohji S."/>
            <person name="Ichikawa N."/>
        </authorList>
    </citation>
    <scope>NUCLEOTIDE SEQUENCE [LARGE SCALE GENOMIC DNA]</scope>
    <source>
        <strain evidence="10 11">NBRC 106333</strain>
    </source>
</reference>
<dbReference type="Gene3D" id="1.25.10.10">
    <property type="entry name" value="Leucine-rich Repeat Variant"/>
    <property type="match status" value="1"/>
</dbReference>
<dbReference type="PROSITE" id="PS50077">
    <property type="entry name" value="HEAT_REPEAT"/>
    <property type="match status" value="1"/>
</dbReference>
<dbReference type="InterPro" id="IPR017900">
    <property type="entry name" value="4Fe4S_Fe_S_CS"/>
</dbReference>
<dbReference type="GO" id="GO:0052693">
    <property type="term" value="F:epoxyqueuosine reductase activity"/>
    <property type="evidence" value="ECO:0007669"/>
    <property type="project" value="TreeGrafter"/>
</dbReference>
<dbReference type="Pfam" id="PF13484">
    <property type="entry name" value="Fer4_16"/>
    <property type="match status" value="1"/>
</dbReference>
<sequence>MNRQDLLLEKALELGFDVAGWAVATTPPEATTRYQQWLEKGFHAGMDYLERQLVRRNDLTTTLSGARSVLVLGISHAFPDLEVPAGGVRVGRVARYAWTPDYHGQIEPLLRDLEETATQLGVRSRGCVDYAPIMERELSSRAFLGWQGKSGMMISQKLGAFVTLAVLLTDLEMEEQGRHVDRCGRCQACVNACPTSAIQEGRVIDSRRCISYLTIEHRGPIPQEFRSGMGSWLFGCDHCLEVCPWSIKAGAVSRNLIPNPELAHPDLSVFFEGSNRDFDRRFAHTAFSRPRRKGMARNALMVLGNLRDPLHLALVLKGAQDEAWEVRASAAWALGQFEEKQSLSAIENLLQDPQEEVRQEASRQLAKI</sequence>
<evidence type="ECO:0000256" key="5">
    <source>
        <dbReference type="ARBA" id="ARBA00022785"/>
    </source>
</evidence>
<evidence type="ECO:0000256" key="8">
    <source>
        <dbReference type="ARBA" id="ARBA00023014"/>
    </source>
</evidence>
<organism evidence="10 11">
    <name type="scientific">Deinococcus cellulosilyticus (strain DSM 18568 / NBRC 106333 / KACC 11606 / 5516J-15)</name>
    <dbReference type="NCBI Taxonomy" id="1223518"/>
    <lineage>
        <taxon>Bacteria</taxon>
        <taxon>Thermotogati</taxon>
        <taxon>Deinococcota</taxon>
        <taxon>Deinococci</taxon>
        <taxon>Deinococcales</taxon>
        <taxon>Deinococcaceae</taxon>
        <taxon>Deinococcus</taxon>
    </lineage>
</organism>
<dbReference type="InterPro" id="IPR013542">
    <property type="entry name" value="QueG_DUF1730"/>
</dbReference>
<evidence type="ECO:0000256" key="4">
    <source>
        <dbReference type="ARBA" id="ARBA00022723"/>
    </source>
</evidence>
<dbReference type="InterPro" id="IPR011989">
    <property type="entry name" value="ARM-like"/>
</dbReference>
<accession>A0A511MWX9</accession>
<dbReference type="SUPFAM" id="SSF48371">
    <property type="entry name" value="ARM repeat"/>
    <property type="match status" value="1"/>
</dbReference>
<evidence type="ECO:0000259" key="9">
    <source>
        <dbReference type="PROSITE" id="PS51379"/>
    </source>
</evidence>
<evidence type="ECO:0000256" key="6">
    <source>
        <dbReference type="ARBA" id="ARBA00023002"/>
    </source>
</evidence>
<evidence type="ECO:0000256" key="2">
    <source>
        <dbReference type="ARBA" id="ARBA00022490"/>
    </source>
</evidence>
<evidence type="ECO:0000256" key="7">
    <source>
        <dbReference type="ARBA" id="ARBA00023004"/>
    </source>
</evidence>
<dbReference type="PROSITE" id="PS00198">
    <property type="entry name" value="4FE4S_FER_1"/>
    <property type="match status" value="1"/>
</dbReference>
<keyword evidence="7" id="KW-0408">Iron</keyword>
<comment type="caution">
    <text evidence="10">The sequence shown here is derived from an EMBL/GenBank/DDBJ whole genome shotgun (WGS) entry which is preliminary data.</text>
</comment>
<dbReference type="SUPFAM" id="SSF46548">
    <property type="entry name" value="alpha-helical ferredoxin"/>
    <property type="match status" value="1"/>
</dbReference>
<dbReference type="InterPro" id="IPR021133">
    <property type="entry name" value="HEAT_type_2"/>
</dbReference>
<dbReference type="GO" id="GO:0051539">
    <property type="term" value="F:4 iron, 4 sulfur cluster binding"/>
    <property type="evidence" value="ECO:0007669"/>
    <property type="project" value="UniProtKB-KW"/>
</dbReference>
<name>A0A511MWX9_DEIC1</name>
<dbReference type="RefSeq" id="WP_146882380.1">
    <property type="nucleotide sequence ID" value="NZ_BJXB01000002.1"/>
</dbReference>
<keyword evidence="2" id="KW-0963">Cytoplasm</keyword>
<keyword evidence="3" id="KW-0819">tRNA processing</keyword>
<keyword evidence="6" id="KW-0560">Oxidoreductase</keyword>
<proteinExistence type="predicted"/>
<dbReference type="Gene3D" id="3.30.70.20">
    <property type="match status" value="1"/>
</dbReference>
<keyword evidence="1" id="KW-0004">4Fe-4S</keyword>
<dbReference type="AlphaFoldDB" id="A0A511MWX9"/>
<dbReference type="PROSITE" id="PS51379">
    <property type="entry name" value="4FE4S_FER_2"/>
    <property type="match status" value="1"/>
</dbReference>
<dbReference type="OrthoDB" id="9784571at2"/>
<dbReference type="PANTHER" id="PTHR30002">
    <property type="entry name" value="EPOXYQUEUOSINE REDUCTASE"/>
    <property type="match status" value="1"/>
</dbReference>
<dbReference type="SMART" id="SM00567">
    <property type="entry name" value="EZ_HEAT"/>
    <property type="match status" value="2"/>
</dbReference>
<evidence type="ECO:0000313" key="10">
    <source>
        <dbReference type="EMBL" id="GEM45082.1"/>
    </source>
</evidence>
<dbReference type="NCBIfam" id="TIGR00276">
    <property type="entry name" value="tRNA epoxyqueuosine(34) reductase QueG"/>
    <property type="match status" value="1"/>
</dbReference>
<evidence type="ECO:0000313" key="11">
    <source>
        <dbReference type="Proteomes" id="UP000321306"/>
    </source>
</evidence>
<feature type="domain" description="4Fe-4S ferredoxin-type" evidence="9">
    <location>
        <begin position="174"/>
        <end position="203"/>
    </location>
</feature>
<protein>
    <submittedName>
        <fullName evidence="10">Epoxyqueuosine reductase</fullName>
    </submittedName>
</protein>
<dbReference type="GO" id="GO:0008616">
    <property type="term" value="P:tRNA queuosine(34) biosynthetic process"/>
    <property type="evidence" value="ECO:0007669"/>
    <property type="project" value="UniProtKB-KW"/>
</dbReference>
<dbReference type="Proteomes" id="UP000321306">
    <property type="component" value="Unassembled WGS sequence"/>
</dbReference>
<dbReference type="InterPro" id="IPR004155">
    <property type="entry name" value="PBS_lyase_HEAT"/>
</dbReference>
<keyword evidence="11" id="KW-1185">Reference proteome</keyword>
<keyword evidence="5" id="KW-0671">Queuosine biosynthesis</keyword>
<dbReference type="GO" id="GO:0046872">
    <property type="term" value="F:metal ion binding"/>
    <property type="evidence" value="ECO:0007669"/>
    <property type="project" value="UniProtKB-KW"/>
</dbReference>
<evidence type="ECO:0000256" key="1">
    <source>
        <dbReference type="ARBA" id="ARBA00022485"/>
    </source>
</evidence>
<dbReference type="PANTHER" id="PTHR30002:SF4">
    <property type="entry name" value="EPOXYQUEUOSINE REDUCTASE"/>
    <property type="match status" value="1"/>
</dbReference>
<dbReference type="InterPro" id="IPR017896">
    <property type="entry name" value="4Fe4S_Fe-S-bd"/>
</dbReference>
<keyword evidence="8" id="KW-0411">Iron-sulfur</keyword>
<dbReference type="EMBL" id="BJXB01000002">
    <property type="protein sequence ID" value="GEM45082.1"/>
    <property type="molecule type" value="Genomic_DNA"/>
</dbReference>
<dbReference type="InterPro" id="IPR016024">
    <property type="entry name" value="ARM-type_fold"/>
</dbReference>
<dbReference type="Pfam" id="PF13646">
    <property type="entry name" value="HEAT_2"/>
    <property type="match status" value="1"/>
</dbReference>